<feature type="binding site" evidence="4">
    <location>
        <position position="242"/>
    </location>
    <ligand>
        <name>Fe cation</name>
        <dbReference type="ChEBI" id="CHEBI:24875"/>
    </ligand>
</feature>
<keyword evidence="2" id="KW-0406">Ion transport</keyword>
<comment type="similarity">
    <text evidence="1">Belongs to the bacterial solute-binding protein 1 family.</text>
</comment>
<sequence>MSLKKKLPATGLALAGLAGALVGCGSDSGSADTAGDASGTSAADSPDDALVIYSGRSEDLVAPLIEKFTEGVDYDVDVRYGKSAEQAQLLLTEGEDTPADVFFSQESGALGLVSEQGMLAPLSDAVLERVPAGFAAGDGTWVGVTGRARVVAYDRDTVDAAEAPDTAAAMVDPKWKGRIGVAPGNASFIAFVSAMRDALGDEATADWLDKLVANEPVIYEKNSHILEGVDTGEVAIGLINHYYWFREAAERGGENMRAQLKYGAPGDLAALVNATGVGVLTGAGEDERAMEFVDFLLSDAAQTWFTETTFEFPLIDGIASPEGVPAMDSMTVPDVDLAKLGDVAGTTALIDASGLTSM</sequence>
<keyword evidence="4" id="KW-0479">Metal-binding</keyword>
<dbReference type="PANTHER" id="PTHR30006">
    <property type="entry name" value="THIAMINE-BINDING PERIPLASMIC PROTEIN-RELATED"/>
    <property type="match status" value="1"/>
</dbReference>
<evidence type="ECO:0000256" key="5">
    <source>
        <dbReference type="SAM" id="SignalP"/>
    </source>
</evidence>
<dbReference type="STRING" id="1437874.CSPHI_10270"/>
<organism evidence="6 7">
    <name type="scientific">Corynebacterium sphenisci DSM 44792</name>
    <dbReference type="NCBI Taxonomy" id="1437874"/>
    <lineage>
        <taxon>Bacteria</taxon>
        <taxon>Bacillati</taxon>
        <taxon>Actinomycetota</taxon>
        <taxon>Actinomycetes</taxon>
        <taxon>Mycobacteriales</taxon>
        <taxon>Corynebacteriaceae</taxon>
        <taxon>Corynebacterium</taxon>
    </lineage>
</organism>
<dbReference type="GO" id="GO:0030288">
    <property type="term" value="C:outer membrane-bounded periplasmic space"/>
    <property type="evidence" value="ECO:0007669"/>
    <property type="project" value="TreeGrafter"/>
</dbReference>
<evidence type="ECO:0008006" key="8">
    <source>
        <dbReference type="Google" id="ProtNLM"/>
    </source>
</evidence>
<dbReference type="EMBL" id="CP009248">
    <property type="protein sequence ID" value="APT91319.1"/>
    <property type="molecule type" value="Genomic_DNA"/>
</dbReference>
<evidence type="ECO:0000256" key="1">
    <source>
        <dbReference type="ARBA" id="ARBA00008520"/>
    </source>
</evidence>
<protein>
    <recommendedName>
        <fullName evidence="8">Iron ABC transporter substrate-binding protein</fullName>
    </recommendedName>
</protein>
<dbReference type="KEGG" id="csph:CSPHI_10270"/>
<keyword evidence="4" id="KW-0408">Iron</keyword>
<dbReference type="PROSITE" id="PS51257">
    <property type="entry name" value="PROKAR_LIPOPROTEIN"/>
    <property type="match status" value="1"/>
</dbReference>
<evidence type="ECO:0000313" key="6">
    <source>
        <dbReference type="EMBL" id="APT91319.1"/>
    </source>
</evidence>
<dbReference type="Pfam" id="PF13343">
    <property type="entry name" value="SBP_bac_6"/>
    <property type="match status" value="1"/>
</dbReference>
<reference evidence="6 7" key="1">
    <citation type="submission" date="2014-08" db="EMBL/GenBank/DDBJ databases">
        <title>Complete genome sequence of Corynebacterium sphenisci CECT 5990(T) (=DSM 44792(T)), isolated from healthy wild penguins.</title>
        <authorList>
            <person name="Ruckert C."/>
            <person name="Albersmeier A."/>
            <person name="Winkler A."/>
            <person name="Kalinowski J."/>
        </authorList>
    </citation>
    <scope>NUCLEOTIDE SEQUENCE [LARGE SCALE GENOMIC DNA]</scope>
    <source>
        <strain evidence="6 7">DSM 44792</strain>
    </source>
</reference>
<dbReference type="RefSeq" id="WP_075692957.1">
    <property type="nucleotide sequence ID" value="NZ_CP009248.1"/>
</dbReference>
<dbReference type="AlphaFoldDB" id="A0A1L7CZK8"/>
<dbReference type="Gene3D" id="3.40.190.10">
    <property type="entry name" value="Periplasmic binding protein-like II"/>
    <property type="match status" value="2"/>
</dbReference>
<evidence type="ECO:0000256" key="2">
    <source>
        <dbReference type="ARBA" id="ARBA00022496"/>
    </source>
</evidence>
<keyword evidence="3 5" id="KW-0732">Signal</keyword>
<feature type="chain" id="PRO_5038478102" description="Iron ABC transporter substrate-binding protein" evidence="5">
    <location>
        <begin position="21"/>
        <end position="358"/>
    </location>
</feature>
<keyword evidence="7" id="KW-1185">Reference proteome</keyword>
<evidence type="ECO:0000313" key="7">
    <source>
        <dbReference type="Proteomes" id="UP000185469"/>
    </source>
</evidence>
<dbReference type="InterPro" id="IPR026045">
    <property type="entry name" value="Ferric-bd"/>
</dbReference>
<dbReference type="GO" id="GO:0006826">
    <property type="term" value="P:iron ion transport"/>
    <property type="evidence" value="ECO:0007669"/>
    <property type="project" value="UniProtKB-KW"/>
</dbReference>
<feature type="binding site" evidence="4">
    <location>
        <position position="243"/>
    </location>
    <ligand>
        <name>Fe cation</name>
        <dbReference type="ChEBI" id="CHEBI:24875"/>
    </ligand>
</feature>
<dbReference type="GO" id="GO:0046872">
    <property type="term" value="F:metal ion binding"/>
    <property type="evidence" value="ECO:0007669"/>
    <property type="project" value="UniProtKB-KW"/>
</dbReference>
<name>A0A1L7CZK8_9CORY</name>
<feature type="signal peptide" evidence="5">
    <location>
        <begin position="1"/>
        <end position="20"/>
    </location>
</feature>
<accession>A0A1L7CZK8</accession>
<dbReference type="SUPFAM" id="SSF53850">
    <property type="entry name" value="Periplasmic binding protein-like II"/>
    <property type="match status" value="1"/>
</dbReference>
<dbReference type="Proteomes" id="UP000185469">
    <property type="component" value="Chromosome"/>
</dbReference>
<dbReference type="OrthoDB" id="9769567at2"/>
<evidence type="ECO:0000256" key="4">
    <source>
        <dbReference type="PIRSR" id="PIRSR002825-1"/>
    </source>
</evidence>
<dbReference type="PIRSF" id="PIRSF002825">
    <property type="entry name" value="CfbpA"/>
    <property type="match status" value="1"/>
</dbReference>
<dbReference type="PANTHER" id="PTHR30006:SF15">
    <property type="entry name" value="IRON-UTILIZATION PERIPLASMIC PROTEIN"/>
    <property type="match status" value="1"/>
</dbReference>
<keyword evidence="2" id="KW-0813">Transport</keyword>
<keyword evidence="2" id="KW-0410">Iron transport</keyword>
<proteinExistence type="inferred from homology"/>
<evidence type="ECO:0000256" key="3">
    <source>
        <dbReference type="ARBA" id="ARBA00022729"/>
    </source>
</evidence>
<gene>
    <name evidence="6" type="ORF">CSPHI_10270</name>
</gene>